<dbReference type="OrthoDB" id="432292at2759"/>
<dbReference type="InterPro" id="IPR008814">
    <property type="entry name" value="Swp1"/>
</dbReference>
<protein>
    <submittedName>
        <fullName evidence="1">Dolichyl-diphosphooligosaccharide--protein glycosyltransferase subunit 2</fullName>
    </submittedName>
</protein>
<accession>A0A0B2V2C4</accession>
<dbReference type="STRING" id="6265.A0A0B2V2C4"/>
<name>A0A0B2V2C4_TOXCA</name>
<organism evidence="1 2">
    <name type="scientific">Toxocara canis</name>
    <name type="common">Canine roundworm</name>
    <dbReference type="NCBI Taxonomy" id="6265"/>
    <lineage>
        <taxon>Eukaryota</taxon>
        <taxon>Metazoa</taxon>
        <taxon>Ecdysozoa</taxon>
        <taxon>Nematoda</taxon>
        <taxon>Chromadorea</taxon>
        <taxon>Rhabditida</taxon>
        <taxon>Spirurina</taxon>
        <taxon>Ascaridomorpha</taxon>
        <taxon>Ascaridoidea</taxon>
        <taxon>Toxocaridae</taxon>
        <taxon>Toxocara</taxon>
    </lineage>
</organism>
<proteinExistence type="predicted"/>
<sequence length="105" mass="11872">MAAPKVKKSEEINYEKLPEIKHMFREPEKRPSQVVSDAFTWLRVGINFGNMPVSPWVIAFHAGLTELLGNTFRVISFKSGTGIIDEVVNKCDSMCGVNYSEFEEC</sequence>
<dbReference type="UniPathway" id="UPA00378"/>
<dbReference type="Proteomes" id="UP000031036">
    <property type="component" value="Unassembled WGS sequence"/>
</dbReference>
<dbReference type="EMBL" id="JPKZ01002264">
    <property type="protein sequence ID" value="KHN77591.1"/>
    <property type="molecule type" value="Genomic_DNA"/>
</dbReference>
<comment type="caution">
    <text evidence="1">The sequence shown here is derived from an EMBL/GenBank/DDBJ whole genome shotgun (WGS) entry which is preliminary data.</text>
</comment>
<dbReference type="PANTHER" id="PTHR12640:SF0">
    <property type="entry name" value="DOLICHYL-DIPHOSPHOOLIGOSACCHARIDE--PROTEIN GLYCOSYLTRANSFERASE SUBUNIT 2"/>
    <property type="match status" value="1"/>
</dbReference>
<reference evidence="1 2" key="1">
    <citation type="submission" date="2014-11" db="EMBL/GenBank/DDBJ databases">
        <title>Genetic blueprint of the zoonotic pathogen Toxocara canis.</title>
        <authorList>
            <person name="Zhu X.-Q."/>
            <person name="Korhonen P.K."/>
            <person name="Cai H."/>
            <person name="Young N.D."/>
            <person name="Nejsum P."/>
            <person name="von Samson-Himmelstjerna G."/>
            <person name="Boag P.R."/>
            <person name="Tan P."/>
            <person name="Li Q."/>
            <person name="Min J."/>
            <person name="Yang Y."/>
            <person name="Wang X."/>
            <person name="Fang X."/>
            <person name="Hall R.S."/>
            <person name="Hofmann A."/>
            <person name="Sternberg P.W."/>
            <person name="Jex A.R."/>
            <person name="Gasser R.B."/>
        </authorList>
    </citation>
    <scope>NUCLEOTIDE SEQUENCE [LARGE SCALE GENOMIC DNA]</scope>
    <source>
        <strain evidence="1">PN_DK_2014</strain>
    </source>
</reference>
<keyword evidence="2" id="KW-1185">Reference proteome</keyword>
<gene>
    <name evidence="1" type="primary">RPN2</name>
    <name evidence="1" type="ORF">Tcan_16074</name>
</gene>
<dbReference type="GO" id="GO:0008250">
    <property type="term" value="C:oligosaccharyltransferase complex"/>
    <property type="evidence" value="ECO:0007669"/>
    <property type="project" value="InterPro"/>
</dbReference>
<keyword evidence="1" id="KW-0808">Transferase</keyword>
<dbReference type="AlphaFoldDB" id="A0A0B2V2C4"/>
<dbReference type="GO" id="GO:0006487">
    <property type="term" value="P:protein N-linked glycosylation"/>
    <property type="evidence" value="ECO:0007669"/>
    <property type="project" value="TreeGrafter"/>
</dbReference>
<dbReference type="PANTHER" id="PTHR12640">
    <property type="entry name" value="RIBOPHORIN II"/>
    <property type="match status" value="1"/>
</dbReference>
<evidence type="ECO:0000313" key="1">
    <source>
        <dbReference type="EMBL" id="KHN77591.1"/>
    </source>
</evidence>
<dbReference type="GO" id="GO:0016740">
    <property type="term" value="F:transferase activity"/>
    <property type="evidence" value="ECO:0007669"/>
    <property type="project" value="UniProtKB-KW"/>
</dbReference>
<evidence type="ECO:0000313" key="2">
    <source>
        <dbReference type="Proteomes" id="UP000031036"/>
    </source>
</evidence>